<dbReference type="EMBL" id="JHAJ01000040">
    <property type="protein sequence ID" value="KLA46700.1"/>
    <property type="molecule type" value="Genomic_DNA"/>
</dbReference>
<dbReference type="InterPro" id="IPR000055">
    <property type="entry name" value="Restrct_endonuc_typeI_TRD"/>
</dbReference>
<evidence type="ECO:0000256" key="1">
    <source>
        <dbReference type="ARBA" id="ARBA00010923"/>
    </source>
</evidence>
<keyword evidence="5" id="KW-0489">Methyltransferase</keyword>
<dbReference type="InterPro" id="IPR044946">
    <property type="entry name" value="Restrct_endonuc_typeI_TRD_sf"/>
</dbReference>
<reference evidence="5 6" key="1">
    <citation type="journal article" date="2015" name="BMC Microbiol.">
        <title>Lactobacillus ruminis strains cluster according to their mammalian gut source.</title>
        <authorList>
            <person name="O' Donnell M.M."/>
            <person name="Harris H.M."/>
            <person name="Lynch D.B."/>
            <person name="Ross R.P."/>
            <person name="O'Toole P.W."/>
        </authorList>
    </citation>
    <scope>NUCLEOTIDE SEQUENCE [LARGE SCALE GENOMIC DNA]</scope>
    <source>
        <strain evidence="5 6">ATCC 27780</strain>
    </source>
</reference>
<dbReference type="Gene3D" id="3.90.220.20">
    <property type="entry name" value="DNA methylase specificity domains"/>
    <property type="match status" value="1"/>
</dbReference>
<dbReference type="GO" id="GO:0009307">
    <property type="term" value="P:DNA restriction-modification system"/>
    <property type="evidence" value="ECO:0007669"/>
    <property type="project" value="UniProtKB-KW"/>
</dbReference>
<dbReference type="GO" id="GO:0032259">
    <property type="term" value="P:methylation"/>
    <property type="evidence" value="ECO:0007669"/>
    <property type="project" value="UniProtKB-KW"/>
</dbReference>
<comment type="caution">
    <text evidence="5">The sequence shown here is derived from an EMBL/GenBank/DDBJ whole genome shotgun (WGS) entry which is preliminary data.</text>
</comment>
<dbReference type="RefSeq" id="WP_049780068.1">
    <property type="nucleotide sequence ID" value="NZ_JHAJ01000040.1"/>
</dbReference>
<evidence type="ECO:0000256" key="3">
    <source>
        <dbReference type="ARBA" id="ARBA00023125"/>
    </source>
</evidence>
<accession>A0A837IUT6</accession>
<protein>
    <submittedName>
        <fullName evidence="5">Putative methylase</fullName>
    </submittedName>
</protein>
<dbReference type="AlphaFoldDB" id="A0A837IUT6"/>
<evidence type="ECO:0000313" key="6">
    <source>
        <dbReference type="Proteomes" id="UP000035618"/>
    </source>
</evidence>
<keyword evidence="5" id="KW-0808">Transferase</keyword>
<evidence type="ECO:0000259" key="4">
    <source>
        <dbReference type="Pfam" id="PF01420"/>
    </source>
</evidence>
<organism evidence="5 6">
    <name type="scientific">Ligilactobacillus ruminis</name>
    <dbReference type="NCBI Taxonomy" id="1623"/>
    <lineage>
        <taxon>Bacteria</taxon>
        <taxon>Bacillati</taxon>
        <taxon>Bacillota</taxon>
        <taxon>Bacilli</taxon>
        <taxon>Lactobacillales</taxon>
        <taxon>Lactobacillaceae</taxon>
        <taxon>Ligilactobacillus</taxon>
    </lineage>
</organism>
<sequence>MMKKLSENTWNAFSVDSLFPVIEATKGKTTAGLVDGDRLPYIAAAKSIIGCKICSAEANGEWASDGNGMVFVQIGDGAAGLAHYVPISFIGMSGKTSVGYSECLNVYNGLFIERCLSSNKAFFSHGHSWTGKRLAKTKVMLPVDNDGEPGYAYMAEYAQQKRDAMLAKYRAYVEARIAELGEYVEIPKLDEKEWKEYALEKLFSVSAGKRLTNADKIDGNRPFIGATDNSNGITGFVGNSNSSCDKNILGVNYNGAPCIAFYHPYECIFTDDVKRLHLLHHEDNEYVLLFFKTIVMQQRTKYSYGYKFKEKRMLRQKLMIPIDDDGKPDYEYMEQYAKNMMLRKYEQYLTFLRGKE</sequence>
<name>A0A837IUT6_9LACO</name>
<keyword evidence="3" id="KW-0238">DNA-binding</keyword>
<dbReference type="SUPFAM" id="SSF116734">
    <property type="entry name" value="DNA methylase specificity domain"/>
    <property type="match status" value="1"/>
</dbReference>
<comment type="similarity">
    <text evidence="1">Belongs to the type-I restriction system S methylase family.</text>
</comment>
<gene>
    <name evidence="5" type="ORF">LRB_714</name>
</gene>
<proteinExistence type="inferred from homology"/>
<evidence type="ECO:0000313" key="5">
    <source>
        <dbReference type="EMBL" id="KLA46700.1"/>
    </source>
</evidence>
<dbReference type="Pfam" id="PF01420">
    <property type="entry name" value="Methylase_S"/>
    <property type="match status" value="1"/>
</dbReference>
<dbReference type="GeneID" id="29803029"/>
<dbReference type="GO" id="GO:0003677">
    <property type="term" value="F:DNA binding"/>
    <property type="evidence" value="ECO:0007669"/>
    <property type="project" value="UniProtKB-KW"/>
</dbReference>
<feature type="domain" description="Type I restriction modification DNA specificity" evidence="4">
    <location>
        <begin position="192"/>
        <end position="340"/>
    </location>
</feature>
<evidence type="ECO:0000256" key="2">
    <source>
        <dbReference type="ARBA" id="ARBA00022747"/>
    </source>
</evidence>
<dbReference type="GO" id="GO:0008168">
    <property type="term" value="F:methyltransferase activity"/>
    <property type="evidence" value="ECO:0007669"/>
    <property type="project" value="UniProtKB-KW"/>
</dbReference>
<keyword evidence="2" id="KW-0680">Restriction system</keyword>
<dbReference type="Proteomes" id="UP000035618">
    <property type="component" value="Unassembled WGS sequence"/>
</dbReference>